<dbReference type="Gene3D" id="3.40.50.1820">
    <property type="entry name" value="alpha/beta hydrolase"/>
    <property type="match status" value="1"/>
</dbReference>
<evidence type="ECO:0000259" key="1">
    <source>
        <dbReference type="Pfam" id="PF12146"/>
    </source>
</evidence>
<dbReference type="InterPro" id="IPR022742">
    <property type="entry name" value="Hydrolase_4"/>
</dbReference>
<comment type="caution">
    <text evidence="2">The sequence shown here is derived from an EMBL/GenBank/DDBJ whole genome shotgun (WGS) entry which is preliminary data.</text>
</comment>
<dbReference type="SUPFAM" id="SSF53474">
    <property type="entry name" value="alpha/beta-Hydrolases"/>
    <property type="match status" value="1"/>
</dbReference>
<dbReference type="InterPro" id="IPR029058">
    <property type="entry name" value="AB_hydrolase_fold"/>
</dbReference>
<proteinExistence type="predicted"/>
<dbReference type="AlphaFoldDB" id="A0A328B8X6"/>
<dbReference type="Proteomes" id="UP000248553">
    <property type="component" value="Unassembled WGS sequence"/>
</dbReference>
<accession>A0A328B8X6</accession>
<feature type="domain" description="Serine aminopeptidase S33" evidence="1">
    <location>
        <begin position="12"/>
        <end position="168"/>
    </location>
</feature>
<evidence type="ECO:0000313" key="2">
    <source>
        <dbReference type="EMBL" id="RAK62386.1"/>
    </source>
</evidence>
<gene>
    <name evidence="2" type="ORF">DLM85_23575</name>
</gene>
<organism evidence="2 3">
    <name type="scientific">Hymenobacter edaphi</name>
    <dbReference type="NCBI Taxonomy" id="2211146"/>
    <lineage>
        <taxon>Bacteria</taxon>
        <taxon>Pseudomonadati</taxon>
        <taxon>Bacteroidota</taxon>
        <taxon>Cytophagia</taxon>
        <taxon>Cytophagales</taxon>
        <taxon>Hymenobacteraceae</taxon>
        <taxon>Hymenobacter</taxon>
    </lineage>
</organism>
<protein>
    <recommendedName>
        <fullName evidence="1">Serine aminopeptidase S33 domain-containing protein</fullName>
    </recommendedName>
</protein>
<dbReference type="OrthoDB" id="9799612at2"/>
<dbReference type="InterPro" id="IPR000073">
    <property type="entry name" value="AB_hydrolase_1"/>
</dbReference>
<keyword evidence="3" id="KW-1185">Reference proteome</keyword>
<reference evidence="3" key="1">
    <citation type="submission" date="2018-05" db="EMBL/GenBank/DDBJ databases">
        <authorList>
            <person name="Nie L."/>
        </authorList>
    </citation>
    <scope>NUCLEOTIDE SEQUENCE [LARGE SCALE GENOMIC DNA]</scope>
    <source>
        <strain evidence="3">NL</strain>
    </source>
</reference>
<dbReference type="PANTHER" id="PTHR43194">
    <property type="entry name" value="HYDROLASE ALPHA/BETA FOLD FAMILY"/>
    <property type="match status" value="1"/>
</dbReference>
<name>A0A328B8X6_9BACT</name>
<dbReference type="InterPro" id="IPR050228">
    <property type="entry name" value="Carboxylesterase_BioH"/>
</dbReference>
<evidence type="ECO:0000313" key="3">
    <source>
        <dbReference type="Proteomes" id="UP000248553"/>
    </source>
</evidence>
<dbReference type="PANTHER" id="PTHR43194:SF2">
    <property type="entry name" value="PEROXISOMAL MEMBRANE PROTEIN LPX1"/>
    <property type="match status" value="1"/>
</dbReference>
<dbReference type="PRINTS" id="PR00111">
    <property type="entry name" value="ABHYDROLASE"/>
</dbReference>
<sequence length="184" mass="19796">MSQYINARGLGRYVLLGHSMGGKIALALAARQPAGLAGVVLLNPSPPSPEPMSGAERQVARQAFGERTAAEHTFHHITARPLPPAVQQQVVQDNLRSSSRAYHAWLQQGSREDISNQMSRVQVPCLILSGDQDRVLPPAVHNTRTLPLLPAGTPLELIAGAGHLLPYEAPSEVATRLRAFGQQL</sequence>
<dbReference type="EMBL" id="QHKM01000014">
    <property type="protein sequence ID" value="RAK62386.1"/>
    <property type="molecule type" value="Genomic_DNA"/>
</dbReference>
<dbReference type="Pfam" id="PF12146">
    <property type="entry name" value="Hydrolase_4"/>
    <property type="match status" value="1"/>
</dbReference>